<gene>
    <name evidence="1" type="ORF">Golob_026047</name>
</gene>
<dbReference type="EMBL" id="JABEZX010000005">
    <property type="protein sequence ID" value="MBA0555898.1"/>
    <property type="molecule type" value="Genomic_DNA"/>
</dbReference>
<protein>
    <submittedName>
        <fullName evidence="1">Uncharacterized protein</fullName>
    </submittedName>
</protein>
<accession>A0A7J8LTX7</accession>
<dbReference type="AlphaFoldDB" id="A0A7J8LTX7"/>
<evidence type="ECO:0000313" key="1">
    <source>
        <dbReference type="EMBL" id="MBA0555898.1"/>
    </source>
</evidence>
<evidence type="ECO:0000313" key="2">
    <source>
        <dbReference type="Proteomes" id="UP000593572"/>
    </source>
</evidence>
<keyword evidence="2" id="KW-1185">Reference proteome</keyword>
<dbReference type="Proteomes" id="UP000593572">
    <property type="component" value="Unassembled WGS sequence"/>
</dbReference>
<sequence length="28" mass="3239">MGSSFYLVAINESLLRQIILKLPRSYLI</sequence>
<name>A0A7J8LTX7_9ROSI</name>
<reference evidence="1 2" key="1">
    <citation type="journal article" date="2019" name="Genome Biol. Evol.">
        <title>Insights into the evolution of the New World diploid cottons (Gossypium, subgenus Houzingenia) based on genome sequencing.</title>
        <authorList>
            <person name="Grover C.E."/>
            <person name="Arick M.A. 2nd"/>
            <person name="Thrash A."/>
            <person name="Conover J.L."/>
            <person name="Sanders W.S."/>
            <person name="Peterson D.G."/>
            <person name="Frelichowski J.E."/>
            <person name="Scheffler J.A."/>
            <person name="Scheffler B.E."/>
            <person name="Wendel J.F."/>
        </authorList>
    </citation>
    <scope>NUCLEOTIDE SEQUENCE [LARGE SCALE GENOMIC DNA]</scope>
    <source>
        <strain evidence="1">157</strain>
        <tissue evidence="1">Leaf</tissue>
    </source>
</reference>
<organism evidence="1 2">
    <name type="scientific">Gossypium lobatum</name>
    <dbReference type="NCBI Taxonomy" id="34289"/>
    <lineage>
        <taxon>Eukaryota</taxon>
        <taxon>Viridiplantae</taxon>
        <taxon>Streptophyta</taxon>
        <taxon>Embryophyta</taxon>
        <taxon>Tracheophyta</taxon>
        <taxon>Spermatophyta</taxon>
        <taxon>Magnoliopsida</taxon>
        <taxon>eudicotyledons</taxon>
        <taxon>Gunneridae</taxon>
        <taxon>Pentapetalae</taxon>
        <taxon>rosids</taxon>
        <taxon>malvids</taxon>
        <taxon>Malvales</taxon>
        <taxon>Malvaceae</taxon>
        <taxon>Malvoideae</taxon>
        <taxon>Gossypium</taxon>
    </lineage>
</organism>
<comment type="caution">
    <text evidence="1">The sequence shown here is derived from an EMBL/GenBank/DDBJ whole genome shotgun (WGS) entry which is preliminary data.</text>
</comment>
<proteinExistence type="predicted"/>